<feature type="transmembrane region" description="Helical" evidence="16">
    <location>
        <begin position="115"/>
        <end position="143"/>
    </location>
</feature>
<dbReference type="SMART" id="SM00387">
    <property type="entry name" value="HATPase_c"/>
    <property type="match status" value="1"/>
</dbReference>
<comment type="function">
    <text evidence="14">Member of the two-component regulatory system NreB/NreC involved in the control of dissimilatory nitrate/nitrite reduction in response to oxygen. NreB functions as a direct oxygen sensor histidine kinase which is autophosphorylated, in the absence of oxygen, probably at the conserved histidine residue, and transfers its phosphate group probably to a conserved aspartate residue of NreC. NreB/NreC activates the expression of the nitrate (narGHJI) and nitrite (nir) reductase operons, as well as the putative nitrate transporter gene narT.</text>
</comment>
<feature type="transmembrane region" description="Helical" evidence="16">
    <location>
        <begin position="163"/>
        <end position="184"/>
    </location>
</feature>
<proteinExistence type="predicted"/>
<comment type="caution">
    <text evidence="18">The sequence shown here is derived from an EMBL/GenBank/DDBJ whole genome shotgun (WGS) entry which is preliminary data.</text>
</comment>
<evidence type="ECO:0000256" key="3">
    <source>
        <dbReference type="ARBA" id="ARBA00004496"/>
    </source>
</evidence>
<keyword evidence="8" id="KW-0808">Transferase</keyword>
<dbReference type="EMBL" id="DSMG01000077">
    <property type="protein sequence ID" value="HDX31222.1"/>
    <property type="molecule type" value="Genomic_DNA"/>
</dbReference>
<feature type="domain" description="Histidine kinase" evidence="17">
    <location>
        <begin position="504"/>
        <end position="594"/>
    </location>
</feature>
<evidence type="ECO:0000313" key="18">
    <source>
        <dbReference type="EMBL" id="HDX31222.1"/>
    </source>
</evidence>
<evidence type="ECO:0000256" key="8">
    <source>
        <dbReference type="ARBA" id="ARBA00022679"/>
    </source>
</evidence>
<dbReference type="InterPro" id="IPR036890">
    <property type="entry name" value="HATPase_C_sf"/>
</dbReference>
<evidence type="ECO:0000256" key="13">
    <source>
        <dbReference type="ARBA" id="ARBA00023014"/>
    </source>
</evidence>
<dbReference type="Pfam" id="PF07730">
    <property type="entry name" value="HisKA_3"/>
    <property type="match status" value="1"/>
</dbReference>
<dbReference type="InterPro" id="IPR004358">
    <property type="entry name" value="Sig_transdc_His_kin-like_C"/>
</dbReference>
<keyword evidence="11" id="KW-0408">Iron</keyword>
<dbReference type="InterPro" id="IPR050482">
    <property type="entry name" value="Sensor_HK_TwoCompSys"/>
</dbReference>
<evidence type="ECO:0000256" key="11">
    <source>
        <dbReference type="ARBA" id="ARBA00023004"/>
    </source>
</evidence>
<dbReference type="PANTHER" id="PTHR24421:SF63">
    <property type="entry name" value="SENSOR HISTIDINE KINASE DESK"/>
    <property type="match status" value="1"/>
</dbReference>
<comment type="subcellular location">
    <subcellularLocation>
        <location evidence="3">Cytoplasm</location>
    </subcellularLocation>
</comment>
<dbReference type="GO" id="GO:0051539">
    <property type="term" value="F:4 iron, 4 sulfur cluster binding"/>
    <property type="evidence" value="ECO:0007669"/>
    <property type="project" value="UniProtKB-KW"/>
</dbReference>
<evidence type="ECO:0000256" key="4">
    <source>
        <dbReference type="ARBA" id="ARBA00012438"/>
    </source>
</evidence>
<accession>A0A7C1JK48</accession>
<dbReference type="InterPro" id="IPR005467">
    <property type="entry name" value="His_kinase_dom"/>
</dbReference>
<keyword evidence="6" id="KW-0004">4Fe-4S</keyword>
<dbReference type="InterPro" id="IPR003594">
    <property type="entry name" value="HATPase_dom"/>
</dbReference>
<dbReference type="Gene3D" id="3.30.450.40">
    <property type="match status" value="1"/>
</dbReference>
<dbReference type="Gene3D" id="3.30.565.10">
    <property type="entry name" value="Histidine kinase-like ATPase, C-terminal domain"/>
    <property type="match status" value="1"/>
</dbReference>
<organism evidence="18">
    <name type="scientific">Caldilinea aerophila</name>
    <dbReference type="NCBI Taxonomy" id="133453"/>
    <lineage>
        <taxon>Bacteria</taxon>
        <taxon>Bacillati</taxon>
        <taxon>Chloroflexota</taxon>
        <taxon>Caldilineae</taxon>
        <taxon>Caldilineales</taxon>
        <taxon>Caldilineaceae</taxon>
        <taxon>Caldilinea</taxon>
    </lineage>
</organism>
<dbReference type="AlphaFoldDB" id="A0A7C1JK48"/>
<feature type="transmembrane region" description="Helical" evidence="16">
    <location>
        <begin position="84"/>
        <end position="109"/>
    </location>
</feature>
<evidence type="ECO:0000256" key="15">
    <source>
        <dbReference type="ARBA" id="ARBA00030800"/>
    </source>
</evidence>
<dbReference type="SUPFAM" id="SSF55874">
    <property type="entry name" value="ATPase domain of HSP90 chaperone/DNA topoisomerase II/histidine kinase"/>
    <property type="match status" value="1"/>
</dbReference>
<keyword evidence="16" id="KW-0472">Membrane</keyword>
<name>A0A7C1JK48_9CHLR</name>
<comment type="catalytic activity">
    <reaction evidence="1">
        <text>ATP + protein L-histidine = ADP + protein N-phospho-L-histidine.</text>
        <dbReference type="EC" id="2.7.13.3"/>
    </reaction>
</comment>
<dbReference type="PROSITE" id="PS50109">
    <property type="entry name" value="HIS_KIN"/>
    <property type="match status" value="1"/>
</dbReference>
<keyword evidence="9" id="KW-0479">Metal-binding</keyword>
<dbReference type="EC" id="2.7.13.3" evidence="4"/>
<dbReference type="GO" id="GO:0016020">
    <property type="term" value="C:membrane"/>
    <property type="evidence" value="ECO:0007669"/>
    <property type="project" value="InterPro"/>
</dbReference>
<dbReference type="InterPro" id="IPR029016">
    <property type="entry name" value="GAF-like_dom_sf"/>
</dbReference>
<dbReference type="GO" id="GO:0046872">
    <property type="term" value="F:metal ion binding"/>
    <property type="evidence" value="ECO:0007669"/>
    <property type="project" value="UniProtKB-KW"/>
</dbReference>
<dbReference type="InterPro" id="IPR011712">
    <property type="entry name" value="Sig_transdc_His_kin_sub3_dim/P"/>
</dbReference>
<dbReference type="Gene3D" id="1.20.5.1930">
    <property type="match status" value="1"/>
</dbReference>
<evidence type="ECO:0000256" key="5">
    <source>
        <dbReference type="ARBA" id="ARBA00017322"/>
    </source>
</evidence>
<reference evidence="18" key="1">
    <citation type="journal article" date="2020" name="mSystems">
        <title>Genome- and Community-Level Interaction Insights into Carbon Utilization and Element Cycling Functions of Hydrothermarchaeota in Hydrothermal Sediment.</title>
        <authorList>
            <person name="Zhou Z."/>
            <person name="Liu Y."/>
            <person name="Xu W."/>
            <person name="Pan J."/>
            <person name="Luo Z.H."/>
            <person name="Li M."/>
        </authorList>
    </citation>
    <scope>NUCLEOTIDE SEQUENCE [LARGE SCALE GENOMIC DNA]</scope>
    <source>
        <strain evidence="18">SpSt-289</strain>
    </source>
</reference>
<comment type="cofactor">
    <cofactor evidence="2">
        <name>[4Fe-4S] cluster</name>
        <dbReference type="ChEBI" id="CHEBI:49883"/>
    </cofactor>
</comment>
<evidence type="ECO:0000256" key="14">
    <source>
        <dbReference type="ARBA" id="ARBA00024827"/>
    </source>
</evidence>
<evidence type="ECO:0000256" key="6">
    <source>
        <dbReference type="ARBA" id="ARBA00022485"/>
    </source>
</evidence>
<evidence type="ECO:0000256" key="2">
    <source>
        <dbReference type="ARBA" id="ARBA00001966"/>
    </source>
</evidence>
<dbReference type="PANTHER" id="PTHR24421">
    <property type="entry name" value="NITRATE/NITRITE SENSOR PROTEIN NARX-RELATED"/>
    <property type="match status" value="1"/>
</dbReference>
<evidence type="ECO:0000256" key="10">
    <source>
        <dbReference type="ARBA" id="ARBA00022777"/>
    </source>
</evidence>
<evidence type="ECO:0000259" key="17">
    <source>
        <dbReference type="PROSITE" id="PS50109"/>
    </source>
</evidence>
<dbReference type="PRINTS" id="PR00344">
    <property type="entry name" value="BCTRLSENSOR"/>
</dbReference>
<evidence type="ECO:0000256" key="1">
    <source>
        <dbReference type="ARBA" id="ARBA00000085"/>
    </source>
</evidence>
<protein>
    <recommendedName>
        <fullName evidence="5">Oxygen sensor histidine kinase NreB</fullName>
        <ecNumber evidence="4">2.7.13.3</ecNumber>
    </recommendedName>
    <alternativeName>
        <fullName evidence="15">Nitrogen regulation protein B</fullName>
    </alternativeName>
</protein>
<feature type="transmembrane region" description="Helical" evidence="16">
    <location>
        <begin position="53"/>
        <end position="72"/>
    </location>
</feature>
<keyword evidence="16" id="KW-0812">Transmembrane</keyword>
<dbReference type="GO" id="GO:0005737">
    <property type="term" value="C:cytoplasm"/>
    <property type="evidence" value="ECO:0007669"/>
    <property type="project" value="UniProtKB-SubCell"/>
</dbReference>
<evidence type="ECO:0000256" key="16">
    <source>
        <dbReference type="SAM" id="Phobius"/>
    </source>
</evidence>
<keyword evidence="10" id="KW-0418">Kinase</keyword>
<dbReference type="GO" id="GO:0000155">
    <property type="term" value="F:phosphorelay sensor kinase activity"/>
    <property type="evidence" value="ECO:0007669"/>
    <property type="project" value="InterPro"/>
</dbReference>
<dbReference type="CDD" id="cd16917">
    <property type="entry name" value="HATPase_UhpB-NarQ-NarX-like"/>
    <property type="match status" value="1"/>
</dbReference>
<evidence type="ECO:0000256" key="7">
    <source>
        <dbReference type="ARBA" id="ARBA00022490"/>
    </source>
</evidence>
<keyword evidence="7" id="KW-0963">Cytoplasm</keyword>
<evidence type="ECO:0000256" key="12">
    <source>
        <dbReference type="ARBA" id="ARBA00023012"/>
    </source>
</evidence>
<keyword evidence="13" id="KW-0411">Iron-sulfur</keyword>
<keyword evidence="16" id="KW-1133">Transmembrane helix</keyword>
<evidence type="ECO:0000256" key="9">
    <source>
        <dbReference type="ARBA" id="ARBA00022723"/>
    </source>
</evidence>
<keyword evidence="12" id="KW-0902">Two-component regulatory system</keyword>
<sequence length="599" mass="65551">MFILRMFTLPGGTMIDDANQEGHQVIPVLLLFRWASLAPALIVGLLSPAAAPLTGWVLLALAAITAVISLRHHSLNRRLQQTPWLLVIDLALSAIAIALTGGVVSAFYFHALSPILAAAFFFKIRGGLVTALAFTPLYISAVLFAQRQPIAQPIVAVPSSIELYLGLTQLFTVYLIAVTFGYSARLLETLRRQTGRLVKASQHLAQSNMELEHMNQQLRLVQSLTLSLQSAVEPVEMQKVLLNGLVKEMGYRSAAVALSDSEAALVSWMRRQRNDEIQNAFQDDAFDLRRAKESPLEQAVRTRRFVPADAQTPPTGDRMLDQWLGFERAYVVAPLHLRGNWIGVLLVETDEAEAPVESKLTPLALIVNHASVALGSLRLCIERTQRLATEEVRNRIAADIHDSVSQHLFGLAYGLNACNQLLEQQPEATAQVKAQLADLEPLAFAALHQMRSAILGLAPGGLDSRRLVAGLRKHMASLCIGRTITFDVQVTPAFDRWPLSLRHELLLIAQEGVANIARHASACYARLAIEERNGGVVVHIEDDGVGFDPAQAAIVDGVGLDGIRRRVERLGGHFDHETQPGEGVRLHIEIPLQHTGVSA</sequence>
<dbReference type="SUPFAM" id="SSF55781">
    <property type="entry name" value="GAF domain-like"/>
    <property type="match status" value="1"/>
</dbReference>
<dbReference type="GO" id="GO:0046983">
    <property type="term" value="F:protein dimerization activity"/>
    <property type="evidence" value="ECO:0007669"/>
    <property type="project" value="InterPro"/>
</dbReference>
<dbReference type="Pfam" id="PF02518">
    <property type="entry name" value="HATPase_c"/>
    <property type="match status" value="1"/>
</dbReference>
<gene>
    <name evidence="18" type="ORF">ENQ20_06965</name>
</gene>